<evidence type="ECO:0000313" key="1">
    <source>
        <dbReference type="EMBL" id="QZE12979.1"/>
    </source>
</evidence>
<dbReference type="EMBL" id="CP081303">
    <property type="protein sequence ID" value="QZE12979.1"/>
    <property type="molecule type" value="Genomic_DNA"/>
</dbReference>
<protein>
    <submittedName>
        <fullName evidence="1">RagB/SusD family nutrient uptake outer membrane protein</fullName>
    </submittedName>
</protein>
<accession>A0AC61NMJ4</accession>
<name>A0AC61NMJ4_9BACT</name>
<reference evidence="1" key="1">
    <citation type="submission" date="2021-08" db="EMBL/GenBank/DDBJ databases">
        <title>Novel anaerobic bacterium isolated from sea squirt in East Sea, Republic of Korea.</title>
        <authorList>
            <person name="Nguyen T.H."/>
            <person name="Li Z."/>
            <person name="Lee Y.-J."/>
            <person name="Ko J."/>
            <person name="Kim S.-G."/>
        </authorList>
    </citation>
    <scope>NUCLEOTIDE SEQUENCE</scope>
    <source>
        <strain evidence="1">KCTC 25031</strain>
    </source>
</reference>
<keyword evidence="2" id="KW-1185">Reference proteome</keyword>
<dbReference type="Proteomes" id="UP000826212">
    <property type="component" value="Chromosome"/>
</dbReference>
<organism evidence="1 2">
    <name type="scientific">Halosquirtibacter laminarini</name>
    <dbReference type="NCBI Taxonomy" id="3374600"/>
    <lineage>
        <taxon>Bacteria</taxon>
        <taxon>Pseudomonadati</taxon>
        <taxon>Bacteroidota</taxon>
        <taxon>Bacteroidia</taxon>
        <taxon>Marinilabiliales</taxon>
        <taxon>Prolixibacteraceae</taxon>
        <taxon>Halosquirtibacter</taxon>
    </lineage>
</organism>
<proteinExistence type="predicted"/>
<gene>
    <name evidence="1" type="ORF">K4L44_10300</name>
</gene>
<sequence length="568" mass="65086">MKINIRYIFLIISVLFISSCEKVLDKEYLEAINPTDIWNQESLSEAYVNNFYAKVMPGWSIGTGTSSDEACHIGQISSLLNGTATIDSHNNWQYNNIRTVNIFFANIDTGSLTEEEKNPLKGQMYFWRAWMYASMVNSYGGVPLITEVQDVSSPDVFMKRNSTTECMTQIFKDLDNAIKFLPNNWSGKDVGRIDKVAALAFKGRIALRWASPLFNPTREIGRWQEAYNVNKEAQRVALENGKGLCDKFKDIWYNELNKEVIMVRRFHNPGSTYFVGGIRPLIYSKDMALQDTPSLELANAFPMKDGSDFDPSAGYASLSANRDDRFYATIAYNGSDMHLADMIEQGTFLWTYYRYSATEEVGSSTEGSHISASSFYRQKGQDLQVKQSQVYDATLDNVVIRYAEVLMNLGEAANEIGRPNEALDILHQIRGRASIEPGPDGNYGITATSKEEIREAYFKENFVEFAFEGKRWNELRRLRKFDHLNSIGKRHGLRWILKDDGYEPTGYDDISTPEIYERFKIEVRETDEEKIEIPDTYYFYAIPRKHLERNSKLEQTKGWEGGTFDPLL</sequence>
<evidence type="ECO:0000313" key="2">
    <source>
        <dbReference type="Proteomes" id="UP000826212"/>
    </source>
</evidence>